<dbReference type="AlphaFoldDB" id="F0W2M3"/>
<name>F0W2M3_9STRA</name>
<protein>
    <submittedName>
        <fullName evidence="2">AlNc14C10G1270 protein</fullName>
    </submittedName>
</protein>
<keyword evidence="1" id="KW-0812">Transmembrane</keyword>
<evidence type="ECO:0000256" key="1">
    <source>
        <dbReference type="SAM" id="Phobius"/>
    </source>
</evidence>
<gene>
    <name evidence="2" type="primary">AlNc14C10G1270</name>
    <name evidence="2" type="ORF">ALNC14_014520</name>
</gene>
<keyword evidence="1" id="KW-0472">Membrane</keyword>
<accession>F0W2M3</accession>
<feature type="transmembrane region" description="Helical" evidence="1">
    <location>
        <begin position="175"/>
        <end position="192"/>
    </location>
</feature>
<dbReference type="EMBL" id="FR824055">
    <property type="protein sequence ID" value="CCA15309.1"/>
    <property type="molecule type" value="Genomic_DNA"/>
</dbReference>
<keyword evidence="1" id="KW-1133">Transmembrane helix</keyword>
<dbReference type="HOGENOM" id="CLU_1024577_0_0_1"/>
<proteinExistence type="predicted"/>
<sequence length="272" mass="30689">MSIIYHGFHGTAATMLEETSRPVINAFTDYVLGVVMLQSAEYNTVQPLANASIAILARNRICASAQSNAKGEYLMTLSRSTPRIRQCINTNLKIWIRATCNFSPTGYALVEAAQDFVNVSVERVSEGNQRTLSPLLWYHPIILGESAITCLNCSQSLNVTTTRIMLGLPTKSQKGIYFISFGLYALLFLFLIRKALGHSHDRTMHARCQNEHFLDSVDPGSIQIKYTNQKCTRRTSGKHQTRRLPETARTRYFEARLHYQQCVTTTLTDEML</sequence>
<reference evidence="2" key="1">
    <citation type="journal article" date="2011" name="PLoS Biol.">
        <title>Gene gain and loss during evolution of obligate parasitism in the white rust pathogen of Arabidopsis thaliana.</title>
        <authorList>
            <person name="Kemen E."/>
            <person name="Gardiner A."/>
            <person name="Schultz-Larsen T."/>
            <person name="Kemen A.C."/>
            <person name="Balmuth A.L."/>
            <person name="Robert-Seilaniantz A."/>
            <person name="Bailey K."/>
            <person name="Holub E."/>
            <person name="Studholme D.J."/>
            <person name="Maclean D."/>
            <person name="Jones J.D."/>
        </authorList>
    </citation>
    <scope>NUCLEOTIDE SEQUENCE</scope>
</reference>
<reference evidence="2" key="2">
    <citation type="submission" date="2011-02" db="EMBL/GenBank/DDBJ databases">
        <authorList>
            <person name="MacLean D."/>
        </authorList>
    </citation>
    <scope>NUCLEOTIDE SEQUENCE</scope>
</reference>
<evidence type="ECO:0000313" key="2">
    <source>
        <dbReference type="EMBL" id="CCA15309.1"/>
    </source>
</evidence>
<organism evidence="2">
    <name type="scientific">Albugo laibachii Nc14</name>
    <dbReference type="NCBI Taxonomy" id="890382"/>
    <lineage>
        <taxon>Eukaryota</taxon>
        <taxon>Sar</taxon>
        <taxon>Stramenopiles</taxon>
        <taxon>Oomycota</taxon>
        <taxon>Peronosporomycetes</taxon>
        <taxon>Albuginales</taxon>
        <taxon>Albuginaceae</taxon>
        <taxon>Albugo</taxon>
    </lineage>
</organism>